<accession>A0A0M3K5U0</accession>
<dbReference type="Proteomes" id="UP000267096">
    <property type="component" value="Unassembled WGS sequence"/>
</dbReference>
<evidence type="ECO:0000313" key="2">
    <source>
        <dbReference type="EMBL" id="VDK55917.1"/>
    </source>
</evidence>
<dbReference type="OrthoDB" id="10667587at2759"/>
<keyword evidence="1" id="KW-0472">Membrane</keyword>
<evidence type="ECO:0000256" key="1">
    <source>
        <dbReference type="SAM" id="Phobius"/>
    </source>
</evidence>
<feature type="transmembrane region" description="Helical" evidence="1">
    <location>
        <begin position="50"/>
        <end position="77"/>
    </location>
</feature>
<dbReference type="EMBL" id="UYRR01032522">
    <property type="protein sequence ID" value="VDK55917.1"/>
    <property type="molecule type" value="Genomic_DNA"/>
</dbReference>
<keyword evidence="1" id="KW-1133">Transmembrane helix</keyword>
<keyword evidence="1" id="KW-0812">Transmembrane</keyword>
<keyword evidence="3" id="KW-1185">Reference proteome</keyword>
<proteinExistence type="predicted"/>
<sequence>MASSSEINANAILAIVYFASGATICGLNLVCISTIPECFGQPFRNVIPSLYLALLAALLLMSTIAVLPSTFVVPLIIGW</sequence>
<reference evidence="4" key="1">
    <citation type="submission" date="2017-02" db="UniProtKB">
        <authorList>
            <consortium name="WormBaseParasite"/>
        </authorList>
    </citation>
    <scope>IDENTIFICATION</scope>
</reference>
<dbReference type="AlphaFoldDB" id="A0A0M3K5U0"/>
<feature type="transmembrane region" description="Helical" evidence="1">
    <location>
        <begin position="12"/>
        <end position="35"/>
    </location>
</feature>
<name>A0A0M3K5U0_ANISI</name>
<protein>
    <submittedName>
        <fullName evidence="4">Aa_trans domain-containing protein</fullName>
    </submittedName>
</protein>
<evidence type="ECO:0000313" key="3">
    <source>
        <dbReference type="Proteomes" id="UP000267096"/>
    </source>
</evidence>
<evidence type="ECO:0000313" key="4">
    <source>
        <dbReference type="WBParaSite" id="ASIM_0001633101-mRNA-1"/>
    </source>
</evidence>
<gene>
    <name evidence="2" type="ORF">ASIM_LOCUS15738</name>
</gene>
<organism evidence="4">
    <name type="scientific">Anisakis simplex</name>
    <name type="common">Herring worm</name>
    <dbReference type="NCBI Taxonomy" id="6269"/>
    <lineage>
        <taxon>Eukaryota</taxon>
        <taxon>Metazoa</taxon>
        <taxon>Ecdysozoa</taxon>
        <taxon>Nematoda</taxon>
        <taxon>Chromadorea</taxon>
        <taxon>Rhabditida</taxon>
        <taxon>Spirurina</taxon>
        <taxon>Ascaridomorpha</taxon>
        <taxon>Ascaridoidea</taxon>
        <taxon>Anisakidae</taxon>
        <taxon>Anisakis</taxon>
        <taxon>Anisakis simplex complex</taxon>
    </lineage>
</organism>
<reference evidence="2 3" key="2">
    <citation type="submission" date="2018-11" db="EMBL/GenBank/DDBJ databases">
        <authorList>
            <consortium name="Pathogen Informatics"/>
        </authorList>
    </citation>
    <scope>NUCLEOTIDE SEQUENCE [LARGE SCALE GENOMIC DNA]</scope>
</reference>
<dbReference type="WBParaSite" id="ASIM_0001633101-mRNA-1">
    <property type="protein sequence ID" value="ASIM_0001633101-mRNA-1"/>
    <property type="gene ID" value="ASIM_0001633101"/>
</dbReference>